<feature type="compositionally biased region" description="Gly residues" evidence="3">
    <location>
        <begin position="20"/>
        <end position="29"/>
    </location>
</feature>
<feature type="compositionally biased region" description="Basic and acidic residues" evidence="3">
    <location>
        <begin position="1"/>
        <end position="10"/>
    </location>
</feature>
<feature type="region of interest" description="Disordered" evidence="3">
    <location>
        <begin position="1"/>
        <end position="29"/>
    </location>
</feature>
<name>A0A7R9CUM4_TIMCR</name>
<feature type="transmembrane region" description="Helical" evidence="4">
    <location>
        <begin position="632"/>
        <end position="662"/>
    </location>
</feature>
<dbReference type="Gene3D" id="3.40.50.1820">
    <property type="entry name" value="alpha/beta hydrolase"/>
    <property type="match status" value="1"/>
</dbReference>
<feature type="region of interest" description="Disordered" evidence="3">
    <location>
        <begin position="700"/>
        <end position="769"/>
    </location>
</feature>
<dbReference type="InterPro" id="IPR029058">
    <property type="entry name" value="AB_hydrolase_fold"/>
</dbReference>
<comment type="similarity">
    <text evidence="1">Belongs to the type-B carboxylesterase/lipase family.</text>
</comment>
<feature type="domain" description="Carboxylesterase type B" evidence="5">
    <location>
        <begin position="33"/>
        <end position="526"/>
    </location>
</feature>
<keyword evidence="4" id="KW-0812">Transmembrane</keyword>
<dbReference type="InterPro" id="IPR051093">
    <property type="entry name" value="Neuroligin/BSAL"/>
</dbReference>
<evidence type="ECO:0000256" key="4">
    <source>
        <dbReference type="SAM" id="Phobius"/>
    </source>
</evidence>
<reference evidence="6" key="1">
    <citation type="submission" date="2020-11" db="EMBL/GenBank/DDBJ databases">
        <authorList>
            <person name="Tran Van P."/>
        </authorList>
    </citation>
    <scope>NUCLEOTIDE SEQUENCE</scope>
</reference>
<feature type="region of interest" description="Disordered" evidence="3">
    <location>
        <begin position="238"/>
        <end position="275"/>
    </location>
</feature>
<dbReference type="SUPFAM" id="SSF53474">
    <property type="entry name" value="alpha/beta-Hydrolases"/>
    <property type="match status" value="1"/>
</dbReference>
<evidence type="ECO:0000313" key="6">
    <source>
        <dbReference type="EMBL" id="CAD7402548.1"/>
    </source>
</evidence>
<organism evidence="6">
    <name type="scientific">Timema cristinae</name>
    <name type="common">Walking stick</name>
    <dbReference type="NCBI Taxonomy" id="61476"/>
    <lineage>
        <taxon>Eukaryota</taxon>
        <taxon>Metazoa</taxon>
        <taxon>Ecdysozoa</taxon>
        <taxon>Arthropoda</taxon>
        <taxon>Hexapoda</taxon>
        <taxon>Insecta</taxon>
        <taxon>Pterygota</taxon>
        <taxon>Neoptera</taxon>
        <taxon>Polyneoptera</taxon>
        <taxon>Phasmatodea</taxon>
        <taxon>Timematodea</taxon>
        <taxon>Timematoidea</taxon>
        <taxon>Timematidae</taxon>
        <taxon>Timema</taxon>
    </lineage>
</organism>
<protein>
    <recommendedName>
        <fullName evidence="5">Carboxylesterase type B domain-containing protein</fullName>
    </recommendedName>
</protein>
<keyword evidence="2" id="KW-0325">Glycoprotein</keyword>
<keyword evidence="4" id="KW-0472">Membrane</keyword>
<dbReference type="PANTHER" id="PTHR43903">
    <property type="entry name" value="NEUROLIGIN"/>
    <property type="match status" value="1"/>
</dbReference>
<dbReference type="EMBL" id="OC318579">
    <property type="protein sequence ID" value="CAD7402548.1"/>
    <property type="molecule type" value="Genomic_DNA"/>
</dbReference>
<evidence type="ECO:0000256" key="1">
    <source>
        <dbReference type="ARBA" id="ARBA00005964"/>
    </source>
</evidence>
<proteinExistence type="inferred from homology"/>
<evidence type="ECO:0000256" key="3">
    <source>
        <dbReference type="SAM" id="MobiDB-lite"/>
    </source>
</evidence>
<gene>
    <name evidence="6" type="ORF">TCEB3V08_LOCUS6553</name>
</gene>
<dbReference type="AlphaFoldDB" id="A0A7R9CUM4"/>
<feature type="compositionally biased region" description="Polar residues" evidence="3">
    <location>
        <begin position="758"/>
        <end position="768"/>
    </location>
</feature>
<dbReference type="InterPro" id="IPR002018">
    <property type="entry name" value="CarbesteraseB"/>
</dbReference>
<feature type="compositionally biased region" description="Basic residues" evidence="3">
    <location>
        <begin position="710"/>
        <end position="720"/>
    </location>
</feature>
<sequence length="804" mass="87624">MEERGWEFKISKTNSTRDGSSGGGGGGGGGLSRYPVMVFIHGESYEWNSGNPYDGSVLASYGGVVVVTVNYRLGILGEWTLGEGTLGFLNVNSASEEHLRAPSNYGLMDQIAALHWIQENIAEFGGDPGNVTLMGHGTGAACVHFLMTSSAVPDGTLFHRAVLMSGSALSPWALVRSPARYSQQVARHANCSPDQLSLSQLLKCLREKPLRVLLDAPVEPPQFSPAFGPSLDGVVIDGGENPRGAATSSGSDPSFRYDSIDATSPDAANDATSGGVDNDVVGTNAVNSVMLRKSVVSRLSRYDVLTGVVRAEAYFAFTGEDVLYGIEADRRSAILRTFVKTTYRYHLSEILATIVNEYTDWERPVQHPINIRDETLEALSDAQVVAPVVHTADLHSAARRNCYLYVFDYQTKFGDYPQRQGCVHGEELSYVFGAPLVGGLSHFTRNYTKSEILLSEATIIYWSNFARTGNPNEPAEPDPVHGIRLERNRFKNIEWTAYESVHKKYLYLDTKPRVKSHYRAHRLSFWLKLVPDLHRAGGDDVPPSHHLLDDDEDGYDDFHPPPQVGALTVRPPHDTMTPTTTPPTTWSITLIASSSDIVVNASSSVVPVFASELSPGTDLSTPAPQHQGEDGFAAYSTALSVTIAIGCSLLVLNVLIFAGVYYQRDKTRLMHHQEGKKRAQNGQMPNNICGDILVDGGGGAVIKSTDSMSRHHHHHHHHHQQQQMPPPEFADLPPTSGEASTLPRPPPPPKTSKPQVPALSSNHNQQGCEVQPLLPSHNLQMLNVVPGAGTLMRKGCGKMEELRV</sequence>
<evidence type="ECO:0000259" key="5">
    <source>
        <dbReference type="Pfam" id="PF00135"/>
    </source>
</evidence>
<dbReference type="Pfam" id="PF00135">
    <property type="entry name" value="COesterase"/>
    <property type="match status" value="1"/>
</dbReference>
<accession>A0A7R9CUM4</accession>
<keyword evidence="4" id="KW-1133">Transmembrane helix</keyword>
<evidence type="ECO:0000256" key="2">
    <source>
        <dbReference type="ARBA" id="ARBA00023180"/>
    </source>
</evidence>